<feature type="region of interest" description="Disordered" evidence="7">
    <location>
        <begin position="1221"/>
        <end position="1247"/>
    </location>
</feature>
<keyword evidence="4" id="KW-0963">Cytoplasm</keyword>
<evidence type="ECO:0000256" key="2">
    <source>
        <dbReference type="ARBA" id="ARBA00004186"/>
    </source>
</evidence>
<feature type="compositionally biased region" description="Basic and acidic residues" evidence="7">
    <location>
        <begin position="273"/>
        <end position="285"/>
    </location>
</feature>
<feature type="compositionally biased region" description="Polar residues" evidence="7">
    <location>
        <begin position="969"/>
        <end position="993"/>
    </location>
</feature>
<evidence type="ECO:0000313" key="9">
    <source>
        <dbReference type="EMBL" id="KAK7280523.1"/>
    </source>
</evidence>
<evidence type="ECO:0000256" key="5">
    <source>
        <dbReference type="ARBA" id="ARBA00023212"/>
    </source>
</evidence>
<feature type="compositionally biased region" description="Polar residues" evidence="7">
    <location>
        <begin position="1235"/>
        <end position="1247"/>
    </location>
</feature>
<feature type="region of interest" description="Disordered" evidence="7">
    <location>
        <begin position="1374"/>
        <end position="1393"/>
    </location>
</feature>
<proteinExistence type="inferred from homology"/>
<feature type="region of interest" description="Disordered" evidence="7">
    <location>
        <begin position="486"/>
        <end position="564"/>
    </location>
</feature>
<comment type="subcellular location">
    <subcellularLocation>
        <location evidence="2">Cytoplasm</location>
        <location evidence="2">Cytoskeleton</location>
        <location evidence="2">Spindle</location>
    </subcellularLocation>
    <subcellularLocation>
        <location evidence="1">Nucleus</location>
    </subcellularLocation>
</comment>
<dbReference type="GO" id="GO:0005819">
    <property type="term" value="C:spindle"/>
    <property type="evidence" value="ECO:0007669"/>
    <property type="project" value="UniProtKB-SubCell"/>
</dbReference>
<feature type="compositionally biased region" description="Low complexity" evidence="7">
    <location>
        <begin position="295"/>
        <end position="311"/>
    </location>
</feature>
<feature type="compositionally biased region" description="Basic and acidic residues" evidence="7">
    <location>
        <begin position="1521"/>
        <end position="1539"/>
    </location>
</feature>
<accession>A0AAN9IGZ9</accession>
<feature type="region of interest" description="Disordered" evidence="7">
    <location>
        <begin position="961"/>
        <end position="1003"/>
    </location>
</feature>
<feature type="region of interest" description="Disordered" evidence="7">
    <location>
        <begin position="206"/>
        <end position="251"/>
    </location>
</feature>
<name>A0AAN9IGZ9_CLITE</name>
<evidence type="ECO:0000313" key="10">
    <source>
        <dbReference type="Proteomes" id="UP001359559"/>
    </source>
</evidence>
<evidence type="ECO:0000256" key="6">
    <source>
        <dbReference type="ARBA" id="ARBA00023242"/>
    </source>
</evidence>
<evidence type="ECO:0000259" key="8">
    <source>
        <dbReference type="Pfam" id="PF03941"/>
    </source>
</evidence>
<comment type="caution">
    <text evidence="9">The sequence shown here is derived from an EMBL/GenBank/DDBJ whole genome shotgun (WGS) entry which is preliminary data.</text>
</comment>
<feature type="compositionally biased region" description="Basic and acidic residues" evidence="7">
    <location>
        <begin position="492"/>
        <end position="504"/>
    </location>
</feature>
<dbReference type="Pfam" id="PF03941">
    <property type="entry name" value="INCENP_ARK-bind"/>
    <property type="match status" value="1"/>
</dbReference>
<dbReference type="PANTHER" id="PTHR13738">
    <property type="entry name" value="TROPONIN I"/>
    <property type="match status" value="1"/>
</dbReference>
<feature type="compositionally biased region" description="Polar residues" evidence="7">
    <location>
        <begin position="516"/>
        <end position="554"/>
    </location>
</feature>
<feature type="region of interest" description="Disordered" evidence="7">
    <location>
        <begin position="1485"/>
        <end position="1543"/>
    </location>
</feature>
<feature type="region of interest" description="Disordered" evidence="7">
    <location>
        <begin position="1559"/>
        <end position="1580"/>
    </location>
</feature>
<feature type="compositionally biased region" description="Basic and acidic residues" evidence="7">
    <location>
        <begin position="1485"/>
        <end position="1497"/>
    </location>
</feature>
<evidence type="ECO:0000256" key="3">
    <source>
        <dbReference type="ARBA" id="ARBA00010042"/>
    </source>
</evidence>
<sequence>MIGSKLGFLFGSGIDRELSAKGSLYVKRIGATPAMEKHVVQIFERTKRIIDQSREQCHLWEHHLFSKLILNGIPPPQWLCNSSLHSLPQGLNKNEVVSEVLLSQPRFGVPFPGRHCSLYSNVDAVSDAVQYPIGMLNEGRGLVNDHNTGDGLSNLPDCSVNNVGCGSSGPAELDSSAVSPQNQVEPGVSDSHHDLALSLAKLQRSKSRQKALELRNSAKAPKRRSGGDDNAGVCAGMVTGSASSTRQEEHVIESDVVLKDFNSNVKSGSMAEMARHDCVSQKENKSGYSGRITRSRSSSQKSNSSNGARSSVVKEDDPLPNNFKESLEIVNRNGSSGVREVSKGEYQSKEDGRSGYEGRLTRSRSSSQARYSELLKLDGTLCGGKGVEIGDLAQPCKQPELTGLCKASDCNDGGRRDTVKAGDFVHGKQESNNHAWIELLGSPCPPPGDDFVVTVDSVKSIDKSVPTSQPLISQNSQDPVVFIAGSFSSQKDPGRGAVETKELLSRSGSGKAYISRDSTSQNHVEVSQSSRSNFSEQRATSSQSGGKKSRNVLSTEMGARRLTPSPKYSKLDMEIIRDSAERENIAAPASRKSRAATICADEGSLRPVSSSNLDGRSLHAKSVDTETAVGEKVLDAQENRLSCAIPTDNVELRSAATIGEADADFGGLADKDPSGVSPKGVLNVSALKLSSDFIMSMMPKQLDFDDVEETSMNGIFCSPDLKEGQQQMSPEEEPLNSLEPVNLLADETSLVRQSKCTSSEEMYSLEMNEALNREEGPQAEYYASHFEAEDTARPVLNAISPNKEIPMVQNECRIFTTSLMNHSSPSPVESKNSQGSLSKEAMESKFVSVNSKLKNEKNSKLVDSSSEAITENGLHRYGDDNATNFTVGFPFAAPMDDVNVGVAQQAPNSIFSCQDGGLLRQALLSDGKIHGFSTDCLIFRRSTDSFTHDVEHTCPQHKRRKIDIETEKFPSTSTNLLEQPSDSIAQRPASRSSSMEEDSPEVVPEIQHLPSDQEDAIQHQFVSNDPMDQLQDNGECQTMEGSSLDVRKEEKLILDGRDRSADALLLEEVLLSGFSVDSMMRCTVDEKVELCHHPVNCGQESAKVLPSVERNTSSRRTCSGGNAKMSDSMSISPGAQCLDLISTDEALPEFEGFIMETDNAQPCIEEDQMELEKMNIPINMIDYKSLGKSRFMYSPSCYSSTPYKLHNIHELYHSLPDGLQESLDLRTSPPVNDGSPRSLSDCQPNSKGHFTSSVQTLWDRINSNFGSSGKRKSLKPELPCISEENENVDETAGTFQRDIGSEGMTGSIMREPLAEVIDIANPSTSAFQDGILTGRREDSISAEFDISGTNNKVKNKLDKQDGNRRRFMSKGKENHNISLGANGEKKTTESVRKGTIRPKLTGKDSMKRQGNNIVSNVSSFIPLVQQKQAAAVHTGKTRDIKVKALEAAEAAKRKAEKIENERKMKKEALKEKLVQQNLRLQEVQNKQKEVERKKKDAQAAAKKRQREDEEKKEKERKKKRFNDTKQQEHEKIRAKKEETGTQCLATGEHVQQNKKNMIERENHKNLQVQDKGESKVEKISETRPSVIRDSANDKTKEPEYAESAHDCANNGKVMGNLIKATEGDDMIIGSSHQEQSYEISPYKGSDDEDEDEDDIPNKKFIPSWASKHSLSLFVSSQKMDPETIFPRQSFCDIAEDFRRASSRMKDVATKMIIMYFDTSSNLQLIMIPFWEGRVILYS</sequence>
<feature type="region of interest" description="Disordered" evidence="7">
    <location>
        <begin position="169"/>
        <end position="190"/>
    </location>
</feature>
<dbReference type="GO" id="GO:0005634">
    <property type="term" value="C:nucleus"/>
    <property type="evidence" value="ECO:0007669"/>
    <property type="project" value="UniProtKB-SubCell"/>
</dbReference>
<feature type="compositionally biased region" description="Basic and acidic residues" evidence="7">
    <location>
        <begin position="1383"/>
        <end position="1392"/>
    </location>
</feature>
<comment type="similarity">
    <text evidence="3">Belongs to the INCENP family.</text>
</comment>
<evidence type="ECO:0000256" key="1">
    <source>
        <dbReference type="ARBA" id="ARBA00004123"/>
    </source>
</evidence>
<feature type="region of interest" description="Disordered" evidence="7">
    <location>
        <begin position="272"/>
        <end position="368"/>
    </location>
</feature>
<reference evidence="9 10" key="1">
    <citation type="submission" date="2024-01" db="EMBL/GenBank/DDBJ databases">
        <title>The genomes of 5 underutilized Papilionoideae crops provide insights into root nodulation and disease resistance.</title>
        <authorList>
            <person name="Yuan L."/>
        </authorList>
    </citation>
    <scope>NUCLEOTIDE SEQUENCE [LARGE SCALE GENOMIC DNA]</scope>
    <source>
        <strain evidence="9">LY-2023</strain>
        <tissue evidence="9">Leaf</tissue>
    </source>
</reference>
<keyword evidence="5" id="KW-0206">Cytoskeleton</keyword>
<dbReference type="InterPro" id="IPR005635">
    <property type="entry name" value="Inner_centromere_prot_ARK-bd"/>
</dbReference>
<evidence type="ECO:0000256" key="4">
    <source>
        <dbReference type="ARBA" id="ARBA00022490"/>
    </source>
</evidence>
<feature type="compositionally biased region" description="Basic and acidic residues" evidence="7">
    <location>
        <begin position="340"/>
        <end position="360"/>
    </location>
</feature>
<keyword evidence="10" id="KW-1185">Reference proteome</keyword>
<feature type="domain" description="Inner centromere protein ARK-binding" evidence="8">
    <location>
        <begin position="1645"/>
        <end position="1695"/>
    </location>
</feature>
<keyword evidence="6" id="KW-0539">Nucleus</keyword>
<gene>
    <name evidence="9" type="ORF">RJT34_25587</name>
</gene>
<feature type="region of interest" description="Disordered" evidence="7">
    <location>
        <begin position="1629"/>
        <end position="1653"/>
    </location>
</feature>
<dbReference type="PANTHER" id="PTHR13738:SF1">
    <property type="entry name" value="TROPONIN I"/>
    <property type="match status" value="1"/>
</dbReference>
<evidence type="ECO:0000256" key="7">
    <source>
        <dbReference type="SAM" id="MobiDB-lite"/>
    </source>
</evidence>
<dbReference type="InterPro" id="IPR050875">
    <property type="entry name" value="Troponin_I"/>
</dbReference>
<dbReference type="Proteomes" id="UP001359559">
    <property type="component" value="Unassembled WGS sequence"/>
</dbReference>
<protein>
    <recommendedName>
        <fullName evidence="8">Inner centromere protein ARK-binding domain-containing protein</fullName>
    </recommendedName>
</protein>
<organism evidence="9 10">
    <name type="scientific">Clitoria ternatea</name>
    <name type="common">Butterfly pea</name>
    <dbReference type="NCBI Taxonomy" id="43366"/>
    <lineage>
        <taxon>Eukaryota</taxon>
        <taxon>Viridiplantae</taxon>
        <taxon>Streptophyta</taxon>
        <taxon>Embryophyta</taxon>
        <taxon>Tracheophyta</taxon>
        <taxon>Spermatophyta</taxon>
        <taxon>Magnoliopsida</taxon>
        <taxon>eudicotyledons</taxon>
        <taxon>Gunneridae</taxon>
        <taxon>Pentapetalae</taxon>
        <taxon>rosids</taxon>
        <taxon>fabids</taxon>
        <taxon>Fabales</taxon>
        <taxon>Fabaceae</taxon>
        <taxon>Papilionoideae</taxon>
        <taxon>50 kb inversion clade</taxon>
        <taxon>NPAAA clade</taxon>
        <taxon>indigoferoid/millettioid clade</taxon>
        <taxon>Phaseoleae</taxon>
        <taxon>Clitoria</taxon>
    </lineage>
</organism>
<dbReference type="EMBL" id="JAYKXN010000006">
    <property type="protein sequence ID" value="KAK7280523.1"/>
    <property type="molecule type" value="Genomic_DNA"/>
</dbReference>